<dbReference type="InterPro" id="IPR011055">
    <property type="entry name" value="Dup_hybrid_motif"/>
</dbReference>
<dbReference type="EMBL" id="CP019344">
    <property type="protein sequence ID" value="ARN78267.1"/>
    <property type="molecule type" value="Genomic_DNA"/>
</dbReference>
<dbReference type="PANTHER" id="PTHR21666:SF288">
    <property type="entry name" value="CELL DIVISION PROTEIN YTFB"/>
    <property type="match status" value="1"/>
</dbReference>
<dbReference type="GO" id="GO:0046872">
    <property type="term" value="F:metal ion binding"/>
    <property type="evidence" value="ECO:0007669"/>
    <property type="project" value="UniProtKB-KW"/>
</dbReference>
<keyword evidence="4" id="KW-0479">Metal-binding</keyword>
<evidence type="ECO:0000256" key="6">
    <source>
        <dbReference type="ARBA" id="ARBA00022833"/>
    </source>
</evidence>
<dbReference type="GO" id="GO:0006508">
    <property type="term" value="P:proteolysis"/>
    <property type="evidence" value="ECO:0007669"/>
    <property type="project" value="UniProtKB-KW"/>
</dbReference>
<evidence type="ECO:0000256" key="3">
    <source>
        <dbReference type="ARBA" id="ARBA00022670"/>
    </source>
</evidence>
<dbReference type="OrthoDB" id="9810477at2"/>
<proteinExistence type="predicted"/>
<dbReference type="GO" id="GO:0004222">
    <property type="term" value="F:metalloendopeptidase activity"/>
    <property type="evidence" value="ECO:0007669"/>
    <property type="project" value="TreeGrafter"/>
</dbReference>
<dbReference type="Proteomes" id="UP000193431">
    <property type="component" value="Chromosome"/>
</dbReference>
<dbReference type="InterPro" id="IPR016047">
    <property type="entry name" value="M23ase_b-sheet_dom"/>
</dbReference>
<evidence type="ECO:0000256" key="4">
    <source>
        <dbReference type="ARBA" id="ARBA00022723"/>
    </source>
</evidence>
<keyword evidence="6" id="KW-0862">Zinc</keyword>
<dbReference type="InterPro" id="IPR045834">
    <property type="entry name" value="Csd3_N2"/>
</dbReference>
<dbReference type="PROSITE" id="PS51257">
    <property type="entry name" value="PROKAR_LIPOPROTEIN"/>
    <property type="match status" value="1"/>
</dbReference>
<dbReference type="CDD" id="cd12797">
    <property type="entry name" value="M23_peptidase"/>
    <property type="match status" value="1"/>
</dbReference>
<dbReference type="SUPFAM" id="SSF51261">
    <property type="entry name" value="Duplicated hybrid motif"/>
    <property type="match status" value="1"/>
</dbReference>
<feature type="domain" description="Csd3-like second N-terminal" evidence="9">
    <location>
        <begin position="144"/>
        <end position="267"/>
    </location>
</feature>
<dbReference type="RefSeq" id="WP_085767068.1">
    <property type="nucleotide sequence ID" value="NZ_CP019344.1"/>
</dbReference>
<evidence type="ECO:0000313" key="10">
    <source>
        <dbReference type="EMBL" id="ARN78267.1"/>
    </source>
</evidence>
<dbReference type="InterPro" id="IPR050570">
    <property type="entry name" value="Cell_wall_metabolism_enzyme"/>
</dbReference>
<dbReference type="Gene3D" id="2.70.70.10">
    <property type="entry name" value="Glucose Permease (Domain IIA)"/>
    <property type="match status" value="1"/>
</dbReference>
<gene>
    <name evidence="10" type="ORF">BST97_09840</name>
</gene>
<sequence length="418" mass="47730">MTKTLIYFLVSAAFLSSCKEDKEVEIVEEEQPVELAEVLPIMKYGYNLNDYEIIADTVERGDTFGDLIDAHLITGQSTFRAAQALDEVYSVRRIQAGKPYKILKHRDSLNSMAAFIYEPNRMEYVVVNFADSLNAFKGNHPVSYKRKTASGIIKSTLSEAMEDEGLGISAINELSDIYRWSIDFFRLQKGDRFKMIYRERYINDTVFAGIEEVETAVFETDGNPYYAFSFVADSTAQVHDYYDETGKTLRSFFLRAPVNYTRISSRYSGRRFHPVQKRWKAHLGTDYAAGYGTPIISTANGVVIKSGYTRGNGNYVKVKHNETYTTQYLHMQKRLVKVGQRVKQGQTIGLVGSTGLATGPHVCYRFWVNGRQVDPYKQNLPAAEPLPENKKEEYLEFIQPLQEEIDLLPFKELDNDLL</sequence>
<accession>A0A1W6ML14</accession>
<dbReference type="Gene3D" id="3.10.450.350">
    <property type="match status" value="1"/>
</dbReference>
<dbReference type="FunFam" id="2.70.70.10:FF:000002">
    <property type="entry name" value="Murein DD-endopeptidase MepM"/>
    <property type="match status" value="1"/>
</dbReference>
<keyword evidence="3" id="KW-0645">Protease</keyword>
<evidence type="ECO:0000259" key="9">
    <source>
        <dbReference type="Pfam" id="PF19425"/>
    </source>
</evidence>
<organism evidence="10 11">
    <name type="scientific">Nonlabens spongiae</name>
    <dbReference type="NCBI Taxonomy" id="331648"/>
    <lineage>
        <taxon>Bacteria</taxon>
        <taxon>Pseudomonadati</taxon>
        <taxon>Bacteroidota</taxon>
        <taxon>Flavobacteriia</taxon>
        <taxon>Flavobacteriales</taxon>
        <taxon>Flavobacteriaceae</taxon>
        <taxon>Nonlabens</taxon>
    </lineage>
</organism>
<evidence type="ECO:0000313" key="11">
    <source>
        <dbReference type="Proteomes" id="UP000193431"/>
    </source>
</evidence>
<keyword evidence="11" id="KW-1185">Reference proteome</keyword>
<protein>
    <submittedName>
        <fullName evidence="10">Peptidase M23</fullName>
    </submittedName>
</protein>
<dbReference type="PANTHER" id="PTHR21666">
    <property type="entry name" value="PEPTIDASE-RELATED"/>
    <property type="match status" value="1"/>
</dbReference>
<evidence type="ECO:0000259" key="8">
    <source>
        <dbReference type="Pfam" id="PF01551"/>
    </source>
</evidence>
<dbReference type="STRING" id="331648.BST97_09840"/>
<dbReference type="Pfam" id="PF01551">
    <property type="entry name" value="Peptidase_M23"/>
    <property type="match status" value="1"/>
</dbReference>
<keyword evidence="5" id="KW-0378">Hydrolase</keyword>
<dbReference type="Pfam" id="PF19425">
    <property type="entry name" value="Csd3_N2"/>
    <property type="match status" value="1"/>
</dbReference>
<evidence type="ECO:0000256" key="5">
    <source>
        <dbReference type="ARBA" id="ARBA00022801"/>
    </source>
</evidence>
<keyword evidence="7" id="KW-0482">Metalloprotease</keyword>
<evidence type="ECO:0000256" key="2">
    <source>
        <dbReference type="ARBA" id="ARBA00004196"/>
    </source>
</evidence>
<dbReference type="AlphaFoldDB" id="A0A1W6ML14"/>
<comment type="cofactor">
    <cofactor evidence="1">
        <name>Zn(2+)</name>
        <dbReference type="ChEBI" id="CHEBI:29105"/>
    </cofactor>
</comment>
<reference evidence="10 11" key="1">
    <citation type="submission" date="2016-11" db="EMBL/GenBank/DDBJ databases">
        <title>Trade-off between light-utilization and light-protection in marine flavobacteria.</title>
        <authorList>
            <person name="Kumagai Y."/>
        </authorList>
    </citation>
    <scope>NUCLEOTIDE SEQUENCE [LARGE SCALE GENOMIC DNA]</scope>
    <source>
        <strain evidence="10 11">JCM 13191</strain>
    </source>
</reference>
<comment type="subcellular location">
    <subcellularLocation>
        <location evidence="2">Cell envelope</location>
    </subcellularLocation>
</comment>
<name>A0A1W6ML14_9FLAO</name>
<feature type="domain" description="M23ase beta-sheet core" evidence="8">
    <location>
        <begin position="281"/>
        <end position="375"/>
    </location>
</feature>
<evidence type="ECO:0000256" key="7">
    <source>
        <dbReference type="ARBA" id="ARBA00023049"/>
    </source>
</evidence>
<dbReference type="GO" id="GO:0030313">
    <property type="term" value="C:cell envelope"/>
    <property type="evidence" value="ECO:0007669"/>
    <property type="project" value="UniProtKB-SubCell"/>
</dbReference>
<evidence type="ECO:0000256" key="1">
    <source>
        <dbReference type="ARBA" id="ARBA00001947"/>
    </source>
</evidence>